<dbReference type="InterPro" id="IPR036390">
    <property type="entry name" value="WH_DNA-bd_sf"/>
</dbReference>
<dbReference type="Gene3D" id="1.10.10.10">
    <property type="entry name" value="Winged helix-like DNA-binding domain superfamily/Winged helix DNA-binding domain"/>
    <property type="match status" value="1"/>
</dbReference>
<dbReference type="InterPro" id="IPR005119">
    <property type="entry name" value="LysR_subst-bd"/>
</dbReference>
<evidence type="ECO:0000256" key="4">
    <source>
        <dbReference type="ARBA" id="ARBA00023163"/>
    </source>
</evidence>
<evidence type="ECO:0000259" key="5">
    <source>
        <dbReference type="PROSITE" id="PS50931"/>
    </source>
</evidence>
<protein>
    <submittedName>
        <fullName evidence="6">LysR family transcriptional regulator</fullName>
    </submittedName>
</protein>
<dbReference type="PANTHER" id="PTHR30537:SF5">
    <property type="entry name" value="HTH-TYPE TRANSCRIPTIONAL ACTIVATOR TTDR-RELATED"/>
    <property type="match status" value="1"/>
</dbReference>
<dbReference type="PRINTS" id="PR00039">
    <property type="entry name" value="HTHLYSR"/>
</dbReference>
<comment type="similarity">
    <text evidence="1">Belongs to the LysR transcriptional regulatory family.</text>
</comment>
<dbReference type="SUPFAM" id="SSF46785">
    <property type="entry name" value="Winged helix' DNA-binding domain"/>
    <property type="match status" value="1"/>
</dbReference>
<evidence type="ECO:0000256" key="3">
    <source>
        <dbReference type="ARBA" id="ARBA00023125"/>
    </source>
</evidence>
<dbReference type="Gene3D" id="3.40.190.290">
    <property type="match status" value="1"/>
</dbReference>
<dbReference type="EMBL" id="JADLZT010000001">
    <property type="protein sequence ID" value="MBF6022785.1"/>
    <property type="molecule type" value="Genomic_DNA"/>
</dbReference>
<accession>A0ABS0B6K9</accession>
<dbReference type="InterPro" id="IPR000847">
    <property type="entry name" value="LysR_HTH_N"/>
</dbReference>
<keyword evidence="7" id="KW-1185">Reference proteome</keyword>
<keyword evidence="3" id="KW-0238">DNA-binding</keyword>
<sequence length="295" mass="32117">MIQIIDMTAFVTVVQVASFTEAAKRLEVTKSVVSRRIADIERELGVPLLDRGARGGVRPTEVGAVYYAKCVRILESIHAANDFVSGFNSLVKGRLNVVVPSSFADALVTPLLNRFAALYPDILLDVSIGGEDGLVDTNFDIAIRVGEIDEPDMIARPMASYRNLLCASPGYLDHRGSPSTPEELIDHDGLADAAVGTPGTWRLQVRGDWKDIRYREKLRSSSCRHLITAACGGLGIVMVPDLLVTHELESGRLRALLMDYPAPSGSLSVVYPKSRRASQKVQRLLAFLLESAGRS</sequence>
<dbReference type="Proteomes" id="UP001429984">
    <property type="component" value="Unassembled WGS sequence"/>
</dbReference>
<dbReference type="SUPFAM" id="SSF53850">
    <property type="entry name" value="Periplasmic binding protein-like II"/>
    <property type="match status" value="1"/>
</dbReference>
<feature type="domain" description="HTH lysR-type" evidence="5">
    <location>
        <begin position="2"/>
        <end position="60"/>
    </location>
</feature>
<evidence type="ECO:0000313" key="7">
    <source>
        <dbReference type="Proteomes" id="UP001429984"/>
    </source>
</evidence>
<dbReference type="InterPro" id="IPR036388">
    <property type="entry name" value="WH-like_DNA-bd_sf"/>
</dbReference>
<dbReference type="InterPro" id="IPR058163">
    <property type="entry name" value="LysR-type_TF_proteobact-type"/>
</dbReference>
<keyword evidence="4" id="KW-0804">Transcription</keyword>
<proteinExistence type="inferred from homology"/>
<name>A0ABS0B6K9_9GAMM</name>
<dbReference type="RefSeq" id="WP_194929372.1">
    <property type="nucleotide sequence ID" value="NZ_JADLZT010000001.1"/>
</dbReference>
<dbReference type="CDD" id="cd08422">
    <property type="entry name" value="PBP2_CrgA_like"/>
    <property type="match status" value="1"/>
</dbReference>
<reference evidence="6 7" key="1">
    <citation type="submission" date="2020-11" db="EMBL/GenBank/DDBJ databases">
        <title>Draft Genome Sequence and Secondary Metabolite Biosynthetic Potential of the Lysobacter niastensis Type strain DSM 18481.</title>
        <authorList>
            <person name="Turrini P."/>
            <person name="Artuso I."/>
            <person name="Tescari M."/>
            <person name="Lugli G.A."/>
            <person name="Frangipani E."/>
            <person name="Ventura M."/>
            <person name="Visca P."/>
        </authorList>
    </citation>
    <scope>NUCLEOTIDE SEQUENCE [LARGE SCALE GENOMIC DNA]</scope>
    <source>
        <strain evidence="6 7">DSM 18481</strain>
    </source>
</reference>
<organism evidence="6 7">
    <name type="scientific">Lysobacter niastensis</name>
    <dbReference type="NCBI Taxonomy" id="380629"/>
    <lineage>
        <taxon>Bacteria</taxon>
        <taxon>Pseudomonadati</taxon>
        <taxon>Pseudomonadota</taxon>
        <taxon>Gammaproteobacteria</taxon>
        <taxon>Lysobacterales</taxon>
        <taxon>Lysobacteraceae</taxon>
        <taxon>Lysobacter</taxon>
    </lineage>
</organism>
<dbReference type="PANTHER" id="PTHR30537">
    <property type="entry name" value="HTH-TYPE TRANSCRIPTIONAL REGULATOR"/>
    <property type="match status" value="1"/>
</dbReference>
<evidence type="ECO:0000256" key="2">
    <source>
        <dbReference type="ARBA" id="ARBA00023015"/>
    </source>
</evidence>
<dbReference type="Pfam" id="PF03466">
    <property type="entry name" value="LysR_substrate"/>
    <property type="match status" value="1"/>
</dbReference>
<dbReference type="Pfam" id="PF00126">
    <property type="entry name" value="HTH_1"/>
    <property type="match status" value="1"/>
</dbReference>
<dbReference type="PROSITE" id="PS50931">
    <property type="entry name" value="HTH_LYSR"/>
    <property type="match status" value="1"/>
</dbReference>
<evidence type="ECO:0000256" key="1">
    <source>
        <dbReference type="ARBA" id="ARBA00009437"/>
    </source>
</evidence>
<evidence type="ECO:0000313" key="6">
    <source>
        <dbReference type="EMBL" id="MBF6022785.1"/>
    </source>
</evidence>
<comment type="caution">
    <text evidence="6">The sequence shown here is derived from an EMBL/GenBank/DDBJ whole genome shotgun (WGS) entry which is preliminary data.</text>
</comment>
<gene>
    <name evidence="6" type="ORF">IU514_01965</name>
</gene>
<keyword evidence="2" id="KW-0805">Transcription regulation</keyword>